<dbReference type="AlphaFoldDB" id="A0A4S9AWG1"/>
<gene>
    <name evidence="2" type="ORF">D6D15_09262</name>
</gene>
<evidence type="ECO:0000256" key="1">
    <source>
        <dbReference type="SAM" id="MobiDB-lite"/>
    </source>
</evidence>
<proteinExistence type="predicted"/>
<organism evidence="2 3">
    <name type="scientific">Aureobasidium pullulans</name>
    <name type="common">Black yeast</name>
    <name type="synonym">Pullularia pullulans</name>
    <dbReference type="NCBI Taxonomy" id="5580"/>
    <lineage>
        <taxon>Eukaryota</taxon>
        <taxon>Fungi</taxon>
        <taxon>Dikarya</taxon>
        <taxon>Ascomycota</taxon>
        <taxon>Pezizomycotina</taxon>
        <taxon>Dothideomycetes</taxon>
        <taxon>Dothideomycetidae</taxon>
        <taxon>Dothideales</taxon>
        <taxon>Saccotheciaceae</taxon>
        <taxon>Aureobasidium</taxon>
    </lineage>
</organism>
<evidence type="ECO:0000313" key="3">
    <source>
        <dbReference type="Proteomes" id="UP000304928"/>
    </source>
</evidence>
<evidence type="ECO:0000313" key="2">
    <source>
        <dbReference type="EMBL" id="THW83903.1"/>
    </source>
</evidence>
<sequence>MSSSSTMTVHDGSGEPPAKRQKTFDYGPNVVFLRAGHRSRGFRVVAHVPESKLAEFHHTNELEHWGESGMTLEPDVSIRQIDFERDEAIVKFYAHWIKERCVSTALESCHPPGSASQISFWDAFEFWHRESGGADLHDAIVDHMIARMRQAVKSGLTPYRVVQKTFVDAQSFDTDTLILSEGRFMQNLFSTLCLHHMERDLMARRDEAEVEILYLFNNAGTRALNYLFEAKTQRHFDDMPQDPLDENFDEHCRYHIHGFLPCYRLKSVR</sequence>
<name>A0A4S9AWG1_AURPU</name>
<accession>A0A4S9AWG1</accession>
<dbReference type="EMBL" id="QZAR01000252">
    <property type="protein sequence ID" value="THW83903.1"/>
    <property type="molecule type" value="Genomic_DNA"/>
</dbReference>
<protein>
    <submittedName>
        <fullName evidence="2">Uncharacterized protein</fullName>
    </submittedName>
</protein>
<dbReference type="Proteomes" id="UP000304928">
    <property type="component" value="Unassembled WGS sequence"/>
</dbReference>
<feature type="region of interest" description="Disordered" evidence="1">
    <location>
        <begin position="1"/>
        <end position="22"/>
    </location>
</feature>
<reference evidence="2 3" key="1">
    <citation type="submission" date="2018-10" db="EMBL/GenBank/DDBJ databases">
        <title>Fifty Aureobasidium pullulans genomes reveal a recombining polyextremotolerant generalist.</title>
        <authorList>
            <person name="Gostincar C."/>
            <person name="Turk M."/>
            <person name="Zajc J."/>
            <person name="Gunde-Cimerman N."/>
        </authorList>
    </citation>
    <scope>NUCLEOTIDE SEQUENCE [LARGE SCALE GENOMIC DNA]</scope>
    <source>
        <strain evidence="2 3">EXF-10507</strain>
    </source>
</reference>
<comment type="caution">
    <text evidence="2">The sequence shown here is derived from an EMBL/GenBank/DDBJ whole genome shotgun (WGS) entry which is preliminary data.</text>
</comment>